<reference evidence="2 3" key="1">
    <citation type="submission" date="2018-05" db="EMBL/GenBank/DDBJ databases">
        <title>Genomic Encyclopedia of Type Strains, Phase IV (KMG-IV): sequencing the most valuable type-strain genomes for metagenomic binning, comparative biology and taxonomic classification.</title>
        <authorList>
            <person name="Goeker M."/>
        </authorList>
    </citation>
    <scope>NUCLEOTIDE SEQUENCE [LARGE SCALE GENOMIC DNA]</scope>
    <source>
        <strain evidence="2 3">DSM 19792</strain>
    </source>
</reference>
<sequence>MPTFKNIALHLFLILLVLILPPLVYDYISHTDLSNVPGMLMLGGLSYPAYFSYLTTRLRSDRARLILLHLIAMLTITFFMLDASGRTTPLIVLLLPAMLGLITLPAALIAWLREQRALAINCLWSSLVSGPIGLILSVLAIYGSGMSAISGMRW</sequence>
<comment type="caution">
    <text evidence="2">The sequence shown here is derived from an EMBL/GenBank/DDBJ whole genome shotgun (WGS) entry which is preliminary data.</text>
</comment>
<feature type="transmembrane region" description="Helical" evidence="1">
    <location>
        <begin position="36"/>
        <end position="53"/>
    </location>
</feature>
<keyword evidence="3" id="KW-1185">Reference proteome</keyword>
<gene>
    <name evidence="2" type="ORF">DFR42_102491</name>
</gene>
<feature type="transmembrane region" description="Helical" evidence="1">
    <location>
        <begin position="90"/>
        <end position="111"/>
    </location>
</feature>
<keyword evidence="1" id="KW-0472">Membrane</keyword>
<accession>A0A318JEP7</accession>
<dbReference type="OrthoDB" id="9934374at2"/>
<evidence type="ECO:0000313" key="3">
    <source>
        <dbReference type="Proteomes" id="UP000247792"/>
    </source>
</evidence>
<evidence type="ECO:0000313" key="2">
    <source>
        <dbReference type="EMBL" id="PXX45263.1"/>
    </source>
</evidence>
<keyword evidence="1" id="KW-0812">Transmembrane</keyword>
<organism evidence="2 3">
    <name type="scientific">Undibacterium pigrum</name>
    <dbReference type="NCBI Taxonomy" id="401470"/>
    <lineage>
        <taxon>Bacteria</taxon>
        <taxon>Pseudomonadati</taxon>
        <taxon>Pseudomonadota</taxon>
        <taxon>Betaproteobacteria</taxon>
        <taxon>Burkholderiales</taxon>
        <taxon>Oxalobacteraceae</taxon>
        <taxon>Undibacterium</taxon>
    </lineage>
</organism>
<keyword evidence="1" id="KW-1133">Transmembrane helix</keyword>
<name>A0A318JEP7_9BURK</name>
<dbReference type="EMBL" id="QJKB01000002">
    <property type="protein sequence ID" value="PXX45263.1"/>
    <property type="molecule type" value="Genomic_DNA"/>
</dbReference>
<dbReference type="Proteomes" id="UP000247792">
    <property type="component" value="Unassembled WGS sequence"/>
</dbReference>
<feature type="transmembrane region" description="Helical" evidence="1">
    <location>
        <begin position="65"/>
        <end position="84"/>
    </location>
</feature>
<protein>
    <submittedName>
        <fullName evidence="2">Uncharacterized protein</fullName>
    </submittedName>
</protein>
<dbReference type="AlphaFoldDB" id="A0A318JEP7"/>
<feature type="transmembrane region" description="Helical" evidence="1">
    <location>
        <begin position="123"/>
        <end position="144"/>
    </location>
</feature>
<evidence type="ECO:0000256" key="1">
    <source>
        <dbReference type="SAM" id="Phobius"/>
    </source>
</evidence>
<proteinExistence type="predicted"/>
<dbReference type="RefSeq" id="WP_110254714.1">
    <property type="nucleotide sequence ID" value="NZ_QJKB01000002.1"/>
</dbReference>